<dbReference type="AlphaFoldDB" id="A0A366M1E1"/>
<gene>
    <name evidence="2" type="ORF">DP939_12750</name>
</gene>
<evidence type="ECO:0000259" key="1">
    <source>
        <dbReference type="Pfam" id="PF01636"/>
    </source>
</evidence>
<name>A0A366M1E1_9ACTN</name>
<proteinExistence type="predicted"/>
<keyword evidence="2" id="KW-0808">Transferase</keyword>
<comment type="caution">
    <text evidence="2">The sequence shown here is derived from an EMBL/GenBank/DDBJ whole genome shotgun (WGS) entry which is preliminary data.</text>
</comment>
<evidence type="ECO:0000313" key="3">
    <source>
        <dbReference type="Proteomes" id="UP000253303"/>
    </source>
</evidence>
<sequence>MEGEVPLRHARTRRDVTADGPDERMRAILAEAGVRFGVPVGDAELLWSHSNALYAVPAESLVIRIATNPHALPRVISSVAVTRWLDGQGYPCVVPADLPGHPRVIRGHVVSLWRYVETVTAPEPGGDDLGRLLHRLHHLDPRPVRDLGEFTDPLAGVAAAVTRSNLPGRDRTWLEGRIGDLRAAWNGLAPPHPPTLIHGDAHPANLMRAASGRVILGDWDHVALGSREWDLAQIHYTRRRFDHPGAAEVEAFTRAYRWDVREWPGLETLIAIREISGLSAFIRAAAVREPARREVAHRLAALRDGDTEARWHPPGG</sequence>
<keyword evidence="3" id="KW-1185">Reference proteome</keyword>
<dbReference type="Pfam" id="PF01636">
    <property type="entry name" value="APH"/>
    <property type="match status" value="1"/>
</dbReference>
<dbReference type="EMBL" id="QMEY01000004">
    <property type="protein sequence ID" value="RBQ19610.1"/>
    <property type="molecule type" value="Genomic_DNA"/>
</dbReference>
<organism evidence="2 3">
    <name type="scientific">Spongiactinospora rosea</name>
    <dbReference type="NCBI Taxonomy" id="2248750"/>
    <lineage>
        <taxon>Bacteria</taxon>
        <taxon>Bacillati</taxon>
        <taxon>Actinomycetota</taxon>
        <taxon>Actinomycetes</taxon>
        <taxon>Streptosporangiales</taxon>
        <taxon>Streptosporangiaceae</taxon>
        <taxon>Spongiactinospora</taxon>
    </lineage>
</organism>
<dbReference type="GO" id="GO:0016740">
    <property type="term" value="F:transferase activity"/>
    <property type="evidence" value="ECO:0007669"/>
    <property type="project" value="UniProtKB-KW"/>
</dbReference>
<reference evidence="2 3" key="1">
    <citation type="submission" date="2018-06" db="EMBL/GenBank/DDBJ databases">
        <title>Sphaerisporangium craniellae sp. nov., isolated from a marine sponge in the South China Sea.</title>
        <authorList>
            <person name="Li L."/>
        </authorList>
    </citation>
    <scope>NUCLEOTIDE SEQUENCE [LARGE SCALE GENOMIC DNA]</scope>
    <source>
        <strain evidence="2 3">LHW63015</strain>
    </source>
</reference>
<dbReference type="Proteomes" id="UP000253303">
    <property type="component" value="Unassembled WGS sequence"/>
</dbReference>
<evidence type="ECO:0000313" key="2">
    <source>
        <dbReference type="EMBL" id="RBQ19610.1"/>
    </source>
</evidence>
<dbReference type="SUPFAM" id="SSF56112">
    <property type="entry name" value="Protein kinase-like (PK-like)"/>
    <property type="match status" value="1"/>
</dbReference>
<dbReference type="InterPro" id="IPR002575">
    <property type="entry name" value="Aminoglycoside_PTrfase"/>
</dbReference>
<dbReference type="InterPro" id="IPR011009">
    <property type="entry name" value="Kinase-like_dom_sf"/>
</dbReference>
<feature type="domain" description="Aminoglycoside phosphotransferase" evidence="1">
    <location>
        <begin position="50"/>
        <end position="264"/>
    </location>
</feature>
<accession>A0A366M1E1</accession>
<protein>
    <submittedName>
        <fullName evidence="2">Aminoglycoside phosphotransferase family protein</fullName>
    </submittedName>
</protein>
<dbReference type="Gene3D" id="3.90.1200.10">
    <property type="match status" value="1"/>
</dbReference>